<dbReference type="EMBL" id="JAHUTI010030710">
    <property type="protein sequence ID" value="MED6242243.1"/>
    <property type="molecule type" value="Genomic_DNA"/>
</dbReference>
<protein>
    <recommendedName>
        <fullName evidence="2">CARMIL pleckstrin homology domain-containing protein</fullName>
    </recommendedName>
</protein>
<keyword evidence="1" id="KW-0812">Transmembrane</keyword>
<accession>A0ABU7AWA1</accession>
<keyword evidence="1" id="KW-0472">Membrane</keyword>
<name>A0ABU7AWA1_9TELE</name>
<feature type="domain" description="CARMIL pleckstrin homology" evidence="2">
    <location>
        <begin position="27"/>
        <end position="63"/>
    </location>
</feature>
<proteinExistence type="predicted"/>
<sequence length="111" mass="12796">MTEEKTKISDELFESVREAVGRRVKLTLRRKVQLEVKGDKVENRVLALASHRAYLLTARVPSKWSVLNMGPAKHQQVGNKTAFFLLQPAALMCFIYFVLQKQQKPYSYILT</sequence>
<keyword evidence="4" id="KW-1185">Reference proteome</keyword>
<evidence type="ECO:0000313" key="3">
    <source>
        <dbReference type="EMBL" id="MED6242243.1"/>
    </source>
</evidence>
<dbReference type="InterPro" id="IPR011993">
    <property type="entry name" value="PH-like_dom_sf"/>
</dbReference>
<organism evidence="3 4">
    <name type="scientific">Ataeniobius toweri</name>
    <dbReference type="NCBI Taxonomy" id="208326"/>
    <lineage>
        <taxon>Eukaryota</taxon>
        <taxon>Metazoa</taxon>
        <taxon>Chordata</taxon>
        <taxon>Craniata</taxon>
        <taxon>Vertebrata</taxon>
        <taxon>Euteleostomi</taxon>
        <taxon>Actinopterygii</taxon>
        <taxon>Neopterygii</taxon>
        <taxon>Teleostei</taxon>
        <taxon>Neoteleostei</taxon>
        <taxon>Acanthomorphata</taxon>
        <taxon>Ovalentaria</taxon>
        <taxon>Atherinomorphae</taxon>
        <taxon>Cyprinodontiformes</taxon>
        <taxon>Goodeidae</taxon>
        <taxon>Ataeniobius</taxon>
    </lineage>
</organism>
<gene>
    <name evidence="3" type="ORF">ATANTOWER_002045</name>
</gene>
<feature type="transmembrane region" description="Helical" evidence="1">
    <location>
        <begin position="81"/>
        <end position="99"/>
    </location>
</feature>
<evidence type="ECO:0000256" key="1">
    <source>
        <dbReference type="SAM" id="Phobius"/>
    </source>
</evidence>
<dbReference type="Pfam" id="PF17888">
    <property type="entry name" value="Carm_PH"/>
    <property type="match status" value="1"/>
</dbReference>
<keyword evidence="1" id="KW-1133">Transmembrane helix</keyword>
<dbReference type="Proteomes" id="UP001345963">
    <property type="component" value="Unassembled WGS sequence"/>
</dbReference>
<comment type="caution">
    <text evidence="3">The sequence shown here is derived from an EMBL/GenBank/DDBJ whole genome shotgun (WGS) entry which is preliminary data.</text>
</comment>
<dbReference type="InterPro" id="IPR041245">
    <property type="entry name" value="CARMIL_PH"/>
</dbReference>
<evidence type="ECO:0000313" key="4">
    <source>
        <dbReference type="Proteomes" id="UP001345963"/>
    </source>
</evidence>
<evidence type="ECO:0000259" key="2">
    <source>
        <dbReference type="Pfam" id="PF17888"/>
    </source>
</evidence>
<reference evidence="3 4" key="1">
    <citation type="submission" date="2021-07" db="EMBL/GenBank/DDBJ databases">
        <authorList>
            <person name="Palmer J.M."/>
        </authorList>
    </citation>
    <scope>NUCLEOTIDE SEQUENCE [LARGE SCALE GENOMIC DNA]</scope>
    <source>
        <strain evidence="3 4">AT_MEX2019</strain>
        <tissue evidence="3">Muscle</tissue>
    </source>
</reference>
<dbReference type="Gene3D" id="2.30.29.30">
    <property type="entry name" value="Pleckstrin-homology domain (PH domain)/Phosphotyrosine-binding domain (PTB)"/>
    <property type="match status" value="1"/>
</dbReference>